<dbReference type="Gene3D" id="3.50.50.60">
    <property type="entry name" value="FAD/NAD(P)-binding domain"/>
    <property type="match status" value="1"/>
</dbReference>
<dbReference type="InterPro" id="IPR027477">
    <property type="entry name" value="Succ_DH/fumarate_Rdtase_cat_sf"/>
</dbReference>
<proteinExistence type="predicted"/>
<feature type="active site" description="Proton acceptor" evidence="3">
    <location>
        <position position="359"/>
    </location>
</feature>
<comment type="caution">
    <text evidence="5">The sequence shown here is derived from an EMBL/GenBank/DDBJ whole genome shotgun (WGS) entry which is preliminary data.</text>
</comment>
<accession>A0A7V4CI85</accession>
<dbReference type="EMBL" id="DTBX01000136">
    <property type="protein sequence ID" value="HGQ55589.1"/>
    <property type="molecule type" value="Genomic_DNA"/>
</dbReference>
<dbReference type="UniPathway" id="UPA00253">
    <property type="reaction ID" value="UER00326"/>
</dbReference>
<dbReference type="PRINTS" id="PR00368">
    <property type="entry name" value="FADPNR"/>
</dbReference>
<feature type="domain" description="FAD-dependent oxidoreductase 2 FAD-binding" evidence="4">
    <location>
        <begin position="91"/>
        <end position="471"/>
    </location>
</feature>
<dbReference type="Pfam" id="PF00890">
    <property type="entry name" value="FAD_binding_2"/>
    <property type="match status" value="1"/>
</dbReference>
<keyword evidence="1" id="KW-0285">Flavoprotein</keyword>
<dbReference type="GO" id="GO:0009435">
    <property type="term" value="P:NAD+ biosynthetic process"/>
    <property type="evidence" value="ECO:0007669"/>
    <property type="project" value="UniProtKB-UniPathway"/>
</dbReference>
<organism evidence="5">
    <name type="scientific">candidate division WOR-3 bacterium</name>
    <dbReference type="NCBI Taxonomy" id="2052148"/>
    <lineage>
        <taxon>Bacteria</taxon>
        <taxon>Bacteria division WOR-3</taxon>
    </lineage>
</organism>
<sequence length="543" mass="60744">MYFDYMKESIKKVESTRERRRKEIFPKLKAEEKQELLKNYHPDYKPGTVREIKVGVNKGDLVVNEIADILESYSYLNPENFKLENIDYDVDILIIGGGGAGVAAALSAYEYTKNILLVTKLRIGDANTTMAQGGIQAADKENDSPAIHYLDVIGGGGYKNIPKLVYTLVTDGPKIIKWLEDLGVMFDKKEDGSMITIHGGGTSRKRMHTCKDYTGMEIMRVIRDEFLNKKINFLEFTCAIELLTDEDGKCCGAVLLNLENGKLIIVKSKVTILATGGAGRLHVQGFPTSNHYGATADGLVLAYRAGAKFIYLDTIQYHPTGVAFPEQMLGQLITEKVRSLGAQLVNCDGEQFIYSLETRDVVSSAIIRECLRGKGIKTPGGYYGVWLDTPLIEILQGEGTIEKELPAMFRQFLRFGIDMRKEPVLTYPTQHYQNGGILIDENCETNVLGLLVCGEVSGGVHGRNRLMGNSLLDILVFGKRAGKRAGEIFKELPPIKKLTLNHLITYHKELKENGVDEKRKSPKILPDYRKEEFQQKFPFLVNL</sequence>
<dbReference type="PANTHER" id="PTHR11632">
    <property type="entry name" value="SUCCINATE DEHYDROGENASE 2 FLAVOPROTEIN SUBUNIT"/>
    <property type="match status" value="1"/>
</dbReference>
<dbReference type="PANTHER" id="PTHR11632:SF51">
    <property type="entry name" value="SUCCINATE DEHYDROGENASE [UBIQUINONE] FLAVOPROTEIN SUBUNIT, MITOCHONDRIAL"/>
    <property type="match status" value="1"/>
</dbReference>
<keyword evidence="2" id="KW-0560">Oxidoreductase</keyword>
<dbReference type="Gene3D" id="3.90.700.10">
    <property type="entry name" value="Succinate dehydrogenase/fumarate reductase flavoprotein, catalytic domain"/>
    <property type="match status" value="1"/>
</dbReference>
<name>A0A7V4CI85_UNCW3</name>
<dbReference type="SUPFAM" id="SSF56425">
    <property type="entry name" value="Succinate dehydrogenase/fumarate reductase flavoprotein, catalytic domain"/>
    <property type="match status" value="1"/>
</dbReference>
<dbReference type="SUPFAM" id="SSF51905">
    <property type="entry name" value="FAD/NAD(P)-binding domain"/>
    <property type="match status" value="1"/>
</dbReference>
<evidence type="ECO:0000256" key="2">
    <source>
        <dbReference type="ARBA" id="ARBA00023002"/>
    </source>
</evidence>
<dbReference type="GO" id="GO:0016491">
    <property type="term" value="F:oxidoreductase activity"/>
    <property type="evidence" value="ECO:0007669"/>
    <property type="project" value="UniProtKB-KW"/>
</dbReference>
<dbReference type="InterPro" id="IPR030664">
    <property type="entry name" value="SdhA/FrdA/AprA"/>
</dbReference>
<dbReference type="AlphaFoldDB" id="A0A7V4CI85"/>
<dbReference type="InterPro" id="IPR003953">
    <property type="entry name" value="FAD-dep_OxRdtase_2_FAD-bd"/>
</dbReference>
<reference evidence="5" key="1">
    <citation type="journal article" date="2020" name="mSystems">
        <title>Genome- and Community-Level Interaction Insights into Carbon Utilization and Element Cycling Functions of Hydrothermarchaeota in Hydrothermal Sediment.</title>
        <authorList>
            <person name="Zhou Z."/>
            <person name="Liu Y."/>
            <person name="Xu W."/>
            <person name="Pan J."/>
            <person name="Luo Z.H."/>
            <person name="Li M."/>
        </authorList>
    </citation>
    <scope>NUCLEOTIDE SEQUENCE [LARGE SCALE GENOMIC DNA]</scope>
    <source>
        <strain evidence="5">SpSt-655</strain>
    </source>
</reference>
<protein>
    <submittedName>
        <fullName evidence="5">FAD-binding protein</fullName>
    </submittedName>
</protein>
<evidence type="ECO:0000256" key="1">
    <source>
        <dbReference type="ARBA" id="ARBA00022630"/>
    </source>
</evidence>
<evidence type="ECO:0000313" key="5">
    <source>
        <dbReference type="EMBL" id="HGQ55589.1"/>
    </source>
</evidence>
<evidence type="ECO:0000259" key="4">
    <source>
        <dbReference type="Pfam" id="PF00890"/>
    </source>
</evidence>
<evidence type="ECO:0000256" key="3">
    <source>
        <dbReference type="PIRSR" id="PIRSR630664-50"/>
    </source>
</evidence>
<gene>
    <name evidence="5" type="ORF">ENU28_03895</name>
</gene>
<dbReference type="InterPro" id="IPR036188">
    <property type="entry name" value="FAD/NAD-bd_sf"/>
</dbReference>